<dbReference type="GeneID" id="34459326"/>
<accession>A0A1L9VZ36</accession>
<organism evidence="2 3">
    <name type="scientific">Aspergillus glaucus CBS 516.65</name>
    <dbReference type="NCBI Taxonomy" id="1160497"/>
    <lineage>
        <taxon>Eukaryota</taxon>
        <taxon>Fungi</taxon>
        <taxon>Dikarya</taxon>
        <taxon>Ascomycota</taxon>
        <taxon>Pezizomycotina</taxon>
        <taxon>Eurotiomycetes</taxon>
        <taxon>Eurotiomycetidae</taxon>
        <taxon>Eurotiales</taxon>
        <taxon>Aspergillaceae</taxon>
        <taxon>Aspergillus</taxon>
        <taxon>Aspergillus subgen. Aspergillus</taxon>
    </lineage>
</organism>
<dbReference type="Proteomes" id="UP000184300">
    <property type="component" value="Unassembled WGS sequence"/>
</dbReference>
<evidence type="ECO:0000256" key="1">
    <source>
        <dbReference type="SAM" id="SignalP"/>
    </source>
</evidence>
<protein>
    <submittedName>
        <fullName evidence="2">Uncharacterized protein</fullName>
    </submittedName>
</protein>
<dbReference type="EMBL" id="KV878888">
    <property type="protein sequence ID" value="OJJ89183.1"/>
    <property type="molecule type" value="Genomic_DNA"/>
</dbReference>
<sequence>MNLVWKAALLLSIALLGERHMRDMFSWLTPKNLRGYRSLSNSLNVVRATTKTRSLQDDTKIEPLLLHANYEGNKNREQLHTDYDYHRSEKDYQIILGTLSRETQPDGWPTLVVEKVLVTEMSATRRKVVVREFRTS</sequence>
<feature type="signal peptide" evidence="1">
    <location>
        <begin position="1"/>
        <end position="17"/>
    </location>
</feature>
<feature type="chain" id="PRO_5012069696" evidence="1">
    <location>
        <begin position="18"/>
        <end position="136"/>
    </location>
</feature>
<gene>
    <name evidence="2" type="ORF">ASPGLDRAFT_210709</name>
</gene>
<evidence type="ECO:0000313" key="2">
    <source>
        <dbReference type="EMBL" id="OJJ89183.1"/>
    </source>
</evidence>
<proteinExistence type="predicted"/>
<dbReference type="VEuPathDB" id="FungiDB:ASPGLDRAFT_210709"/>
<keyword evidence="3" id="KW-1185">Reference proteome</keyword>
<name>A0A1L9VZ36_ASPGL</name>
<reference evidence="3" key="1">
    <citation type="journal article" date="2017" name="Genome Biol.">
        <title>Comparative genomics reveals high biological diversity and specific adaptations in the industrially and medically important fungal genus Aspergillus.</title>
        <authorList>
            <person name="de Vries R.P."/>
            <person name="Riley R."/>
            <person name="Wiebenga A."/>
            <person name="Aguilar-Osorio G."/>
            <person name="Amillis S."/>
            <person name="Uchima C.A."/>
            <person name="Anderluh G."/>
            <person name="Asadollahi M."/>
            <person name="Askin M."/>
            <person name="Barry K."/>
            <person name="Battaglia E."/>
            <person name="Bayram O."/>
            <person name="Benocci T."/>
            <person name="Braus-Stromeyer S.A."/>
            <person name="Caldana C."/>
            <person name="Canovas D."/>
            <person name="Cerqueira G.C."/>
            <person name="Chen F."/>
            <person name="Chen W."/>
            <person name="Choi C."/>
            <person name="Clum A."/>
            <person name="Dos Santos R.A."/>
            <person name="Damasio A.R."/>
            <person name="Diallinas G."/>
            <person name="Emri T."/>
            <person name="Fekete E."/>
            <person name="Flipphi M."/>
            <person name="Freyberg S."/>
            <person name="Gallo A."/>
            <person name="Gournas C."/>
            <person name="Habgood R."/>
            <person name="Hainaut M."/>
            <person name="Harispe M.L."/>
            <person name="Henrissat B."/>
            <person name="Hilden K.S."/>
            <person name="Hope R."/>
            <person name="Hossain A."/>
            <person name="Karabika E."/>
            <person name="Karaffa L."/>
            <person name="Karanyi Z."/>
            <person name="Krasevec N."/>
            <person name="Kuo A."/>
            <person name="Kusch H."/>
            <person name="LaButti K."/>
            <person name="Lagendijk E.L."/>
            <person name="Lapidus A."/>
            <person name="Levasseur A."/>
            <person name="Lindquist E."/>
            <person name="Lipzen A."/>
            <person name="Logrieco A.F."/>
            <person name="MacCabe A."/>
            <person name="Maekelae M.R."/>
            <person name="Malavazi I."/>
            <person name="Melin P."/>
            <person name="Meyer V."/>
            <person name="Mielnichuk N."/>
            <person name="Miskei M."/>
            <person name="Molnar A.P."/>
            <person name="Mule G."/>
            <person name="Ngan C.Y."/>
            <person name="Orejas M."/>
            <person name="Orosz E."/>
            <person name="Ouedraogo J.P."/>
            <person name="Overkamp K.M."/>
            <person name="Park H.-S."/>
            <person name="Perrone G."/>
            <person name="Piumi F."/>
            <person name="Punt P.J."/>
            <person name="Ram A.F."/>
            <person name="Ramon A."/>
            <person name="Rauscher S."/>
            <person name="Record E."/>
            <person name="Riano-Pachon D.M."/>
            <person name="Robert V."/>
            <person name="Roehrig J."/>
            <person name="Ruller R."/>
            <person name="Salamov A."/>
            <person name="Salih N.S."/>
            <person name="Samson R.A."/>
            <person name="Sandor E."/>
            <person name="Sanguinetti M."/>
            <person name="Schuetze T."/>
            <person name="Sepcic K."/>
            <person name="Shelest E."/>
            <person name="Sherlock G."/>
            <person name="Sophianopoulou V."/>
            <person name="Squina F.M."/>
            <person name="Sun H."/>
            <person name="Susca A."/>
            <person name="Todd R.B."/>
            <person name="Tsang A."/>
            <person name="Unkles S.E."/>
            <person name="van de Wiele N."/>
            <person name="van Rossen-Uffink D."/>
            <person name="Oliveira J.V."/>
            <person name="Vesth T.C."/>
            <person name="Visser J."/>
            <person name="Yu J.-H."/>
            <person name="Zhou M."/>
            <person name="Andersen M.R."/>
            <person name="Archer D.B."/>
            <person name="Baker S.E."/>
            <person name="Benoit I."/>
            <person name="Brakhage A.A."/>
            <person name="Braus G.H."/>
            <person name="Fischer R."/>
            <person name="Frisvad J.C."/>
            <person name="Goldman G.H."/>
            <person name="Houbraken J."/>
            <person name="Oakley B."/>
            <person name="Pocsi I."/>
            <person name="Scazzocchio C."/>
            <person name="Seiboth B."/>
            <person name="vanKuyk P.A."/>
            <person name="Wortman J."/>
            <person name="Dyer P.S."/>
            <person name="Grigoriev I.V."/>
        </authorList>
    </citation>
    <scope>NUCLEOTIDE SEQUENCE [LARGE SCALE GENOMIC DNA]</scope>
    <source>
        <strain evidence="3">CBS 516.65</strain>
    </source>
</reference>
<evidence type="ECO:0000313" key="3">
    <source>
        <dbReference type="Proteomes" id="UP000184300"/>
    </source>
</evidence>
<keyword evidence="1" id="KW-0732">Signal</keyword>
<dbReference type="RefSeq" id="XP_022405845.1">
    <property type="nucleotide sequence ID" value="XM_022543065.1"/>
</dbReference>
<dbReference type="AlphaFoldDB" id="A0A1L9VZ36"/>